<accession>A0A089L953</accession>
<protein>
    <submittedName>
        <fullName evidence="1">Uncharacterized protein</fullName>
    </submittedName>
</protein>
<dbReference type="OrthoDB" id="2662848at2"/>
<evidence type="ECO:0000313" key="2">
    <source>
        <dbReference type="Proteomes" id="UP000029518"/>
    </source>
</evidence>
<reference evidence="1" key="1">
    <citation type="submission" date="2014-08" db="EMBL/GenBank/DDBJ databases">
        <title>Comparative genomics of the Paenibacillus odorifer group.</title>
        <authorList>
            <person name="den Bakker H.C."/>
            <person name="Tsai Y.-C.Y.-C."/>
            <person name="Martin N."/>
            <person name="Korlach J."/>
            <person name="Wiedmann M."/>
        </authorList>
    </citation>
    <scope>NUCLEOTIDE SEQUENCE [LARGE SCALE GENOMIC DNA]</scope>
    <source>
        <strain evidence="1">DSM 13188</strain>
    </source>
</reference>
<dbReference type="EMBL" id="CP009285">
    <property type="protein sequence ID" value="AIQ55693.1"/>
    <property type="molecule type" value="Genomic_DNA"/>
</dbReference>
<dbReference type="Proteomes" id="UP000029518">
    <property type="component" value="Chromosome"/>
</dbReference>
<dbReference type="KEGG" id="pbd:PBOR_00945"/>
<keyword evidence="2" id="KW-1185">Reference proteome</keyword>
<dbReference type="AlphaFoldDB" id="A0A089L953"/>
<dbReference type="HOGENOM" id="CLU_2260947_0_0_9"/>
<sequence>MDNIEKVAKLLMYSGPSAIELIEKAVESDNEFTIATSDKLTILTIHSVMAYALKVTDVFTYNEQGQLIKQMLIMNGKENIIFDKFKEASDILGSISKKKQLVS</sequence>
<evidence type="ECO:0000313" key="1">
    <source>
        <dbReference type="EMBL" id="AIQ55693.1"/>
    </source>
</evidence>
<dbReference type="RefSeq" id="WP_042210030.1">
    <property type="nucleotide sequence ID" value="NZ_CP009285.1"/>
</dbReference>
<name>A0A089L953_PAEBO</name>
<gene>
    <name evidence="1" type="ORF">PBOR_00945</name>
</gene>
<proteinExistence type="predicted"/>
<organism evidence="1 2">
    <name type="scientific">Paenibacillus borealis</name>
    <dbReference type="NCBI Taxonomy" id="160799"/>
    <lineage>
        <taxon>Bacteria</taxon>
        <taxon>Bacillati</taxon>
        <taxon>Bacillota</taxon>
        <taxon>Bacilli</taxon>
        <taxon>Bacillales</taxon>
        <taxon>Paenibacillaceae</taxon>
        <taxon>Paenibacillus</taxon>
    </lineage>
</organism>